<dbReference type="InterPro" id="IPR028581">
    <property type="entry name" value="DeoC_typeI"/>
</dbReference>
<comment type="pathway">
    <text evidence="7">Carbohydrate degradation; 2-deoxy-D-ribose 1-phosphate degradation; D-glyceraldehyde 3-phosphate and acetaldehyde from 2-deoxy-alpha-D-ribose 1-phosphate: step 2/2.</text>
</comment>
<dbReference type="Pfam" id="PF01791">
    <property type="entry name" value="DeoC"/>
    <property type="match status" value="1"/>
</dbReference>
<dbReference type="PIRSF" id="PIRSF001357">
    <property type="entry name" value="DeoC"/>
    <property type="match status" value="1"/>
</dbReference>
<reference evidence="8" key="1">
    <citation type="submission" date="2021-03" db="EMBL/GenBank/DDBJ databases">
        <title>Alkalibacter marinus sp. nov., isolated from tidal flat sediment.</title>
        <authorList>
            <person name="Namirimu T."/>
            <person name="Yang J.-A."/>
            <person name="Yang S.-H."/>
            <person name="Kim Y.-J."/>
            <person name="Kwon K.K."/>
        </authorList>
    </citation>
    <scope>NUCLEOTIDE SEQUENCE</scope>
    <source>
        <strain evidence="8">ES005</strain>
    </source>
</reference>
<organism evidence="8 9">
    <name type="scientific">Alkalibacter rhizosphaerae</name>
    <dbReference type="NCBI Taxonomy" id="2815577"/>
    <lineage>
        <taxon>Bacteria</taxon>
        <taxon>Bacillati</taxon>
        <taxon>Bacillota</taxon>
        <taxon>Clostridia</taxon>
        <taxon>Eubacteriales</taxon>
        <taxon>Eubacteriaceae</taxon>
        <taxon>Alkalibacter</taxon>
    </lineage>
</organism>
<comment type="function">
    <text evidence="6 7">Catalyzes a reversible aldol reaction between acetaldehyde and D-glyceraldehyde 3-phosphate to generate 2-deoxy-D-ribose 5-phosphate.</text>
</comment>
<dbReference type="InterPro" id="IPR011343">
    <property type="entry name" value="DeoC"/>
</dbReference>
<comment type="similarity">
    <text evidence="1 7">Belongs to the DeoC/FbaB aldolase family. DeoC type 1 subfamily.</text>
</comment>
<dbReference type="SMART" id="SM01133">
    <property type="entry name" value="DeoC"/>
    <property type="match status" value="1"/>
</dbReference>
<keyword evidence="3 7" id="KW-0456">Lyase</keyword>
<dbReference type="GO" id="GO:0006018">
    <property type="term" value="P:2-deoxyribose 1-phosphate catabolic process"/>
    <property type="evidence" value="ECO:0007669"/>
    <property type="project" value="UniProtKB-UniRule"/>
</dbReference>
<protein>
    <recommendedName>
        <fullName evidence="7">Deoxyribose-phosphate aldolase</fullName>
        <shortName evidence="7">DERA</shortName>
        <ecNumber evidence="7">4.1.2.4</ecNumber>
    </recommendedName>
    <alternativeName>
        <fullName evidence="7">2-deoxy-D-ribose 5-phosphate aldolase</fullName>
    </alternativeName>
    <alternativeName>
        <fullName evidence="7">Phosphodeoxyriboaldolase</fullName>
        <shortName evidence="7">Deoxyriboaldolase</shortName>
    </alternativeName>
</protein>
<dbReference type="NCBIfam" id="TIGR00126">
    <property type="entry name" value="deoC"/>
    <property type="match status" value="1"/>
</dbReference>
<feature type="active site" description="Schiff-base intermediate with acetaldehyde" evidence="7">
    <location>
        <position position="153"/>
    </location>
</feature>
<keyword evidence="2 7" id="KW-0963">Cytoplasm</keyword>
<gene>
    <name evidence="7 8" type="primary">deoC</name>
    <name evidence="8" type="ORF">J0B03_00470</name>
</gene>
<dbReference type="HAMAP" id="MF_00114">
    <property type="entry name" value="DeoC_type1"/>
    <property type="match status" value="1"/>
</dbReference>
<comment type="catalytic activity">
    <reaction evidence="5 7">
        <text>2-deoxy-D-ribose 5-phosphate = D-glyceraldehyde 3-phosphate + acetaldehyde</text>
        <dbReference type="Rhea" id="RHEA:12821"/>
        <dbReference type="ChEBI" id="CHEBI:15343"/>
        <dbReference type="ChEBI" id="CHEBI:59776"/>
        <dbReference type="ChEBI" id="CHEBI:62877"/>
        <dbReference type="EC" id="4.1.2.4"/>
    </reaction>
</comment>
<evidence type="ECO:0000256" key="2">
    <source>
        <dbReference type="ARBA" id="ARBA00022490"/>
    </source>
</evidence>
<dbReference type="Gene3D" id="3.20.20.70">
    <property type="entry name" value="Aldolase class I"/>
    <property type="match status" value="1"/>
</dbReference>
<dbReference type="FunFam" id="3.20.20.70:FF:000044">
    <property type="entry name" value="Deoxyribose-phosphate aldolase"/>
    <property type="match status" value="1"/>
</dbReference>
<sequence>MSKEVLVRTIDFAILKPEWTDQQILDACAYAVESNVINVCVQANKVSLIRPLIKGTTTLLGTVVGFPTGCHSPLIKGREAEEVVKNGAQEVDMVMDYGALLSGNFDLVKEDISTVVRAAGVDVKVILETAYLNMEEIIRACQISEEAGAAFVKTSTGLAHEGATLENVRIMKASVSEKMKIKAAGGIRDLQTAVDFLDAGCSRLGTSSLEAILKELRK</sequence>
<dbReference type="KEGG" id="alka:J0B03_00470"/>
<dbReference type="GO" id="GO:0004139">
    <property type="term" value="F:deoxyribose-phosphate aldolase activity"/>
    <property type="evidence" value="ECO:0007669"/>
    <property type="project" value="UniProtKB-UniRule"/>
</dbReference>
<keyword evidence="4 7" id="KW-0704">Schiff base</keyword>
<evidence type="ECO:0000256" key="4">
    <source>
        <dbReference type="ARBA" id="ARBA00023270"/>
    </source>
</evidence>
<proteinExistence type="inferred from homology"/>
<evidence type="ECO:0000256" key="6">
    <source>
        <dbReference type="ARBA" id="ARBA00056337"/>
    </source>
</evidence>
<dbReference type="Proteomes" id="UP000663499">
    <property type="component" value="Chromosome"/>
</dbReference>
<dbReference type="EC" id="4.1.2.4" evidence="7"/>
<dbReference type="GO" id="GO:0016052">
    <property type="term" value="P:carbohydrate catabolic process"/>
    <property type="evidence" value="ECO:0007669"/>
    <property type="project" value="TreeGrafter"/>
</dbReference>
<evidence type="ECO:0000256" key="5">
    <source>
        <dbReference type="ARBA" id="ARBA00048791"/>
    </source>
</evidence>
<dbReference type="GO" id="GO:0005737">
    <property type="term" value="C:cytoplasm"/>
    <property type="evidence" value="ECO:0007669"/>
    <property type="project" value="UniProtKB-SubCell"/>
</dbReference>
<keyword evidence="9" id="KW-1185">Reference proteome</keyword>
<dbReference type="CDD" id="cd00959">
    <property type="entry name" value="DeoC"/>
    <property type="match status" value="1"/>
</dbReference>
<evidence type="ECO:0000256" key="1">
    <source>
        <dbReference type="ARBA" id="ARBA00010936"/>
    </source>
</evidence>
<dbReference type="InterPro" id="IPR002915">
    <property type="entry name" value="DeoC/FbaB/LacD_aldolase"/>
</dbReference>
<dbReference type="PANTHER" id="PTHR10889">
    <property type="entry name" value="DEOXYRIBOSE-PHOSPHATE ALDOLASE"/>
    <property type="match status" value="1"/>
</dbReference>
<dbReference type="SUPFAM" id="SSF51569">
    <property type="entry name" value="Aldolase"/>
    <property type="match status" value="1"/>
</dbReference>
<dbReference type="InterPro" id="IPR013785">
    <property type="entry name" value="Aldolase_TIM"/>
</dbReference>
<comment type="subcellular location">
    <subcellularLocation>
        <location evidence="7">Cytoplasm</location>
    </subcellularLocation>
</comment>
<accession>A0A974XGU2</accession>
<feature type="active site" description="Proton donor/acceptor" evidence="7">
    <location>
        <position position="182"/>
    </location>
</feature>
<dbReference type="GO" id="GO:0009264">
    <property type="term" value="P:deoxyribonucleotide catabolic process"/>
    <property type="evidence" value="ECO:0007669"/>
    <property type="project" value="UniProtKB-UniRule"/>
</dbReference>
<evidence type="ECO:0000313" key="9">
    <source>
        <dbReference type="Proteomes" id="UP000663499"/>
    </source>
</evidence>
<dbReference type="EMBL" id="CP071444">
    <property type="protein sequence ID" value="QSX09614.1"/>
    <property type="molecule type" value="Genomic_DNA"/>
</dbReference>
<evidence type="ECO:0000313" key="8">
    <source>
        <dbReference type="EMBL" id="QSX09614.1"/>
    </source>
</evidence>
<name>A0A974XGU2_9FIRM</name>
<dbReference type="PANTHER" id="PTHR10889:SF1">
    <property type="entry name" value="DEOXYRIBOSE-PHOSPHATE ALDOLASE"/>
    <property type="match status" value="1"/>
</dbReference>
<evidence type="ECO:0000256" key="3">
    <source>
        <dbReference type="ARBA" id="ARBA00023239"/>
    </source>
</evidence>
<feature type="active site" description="Proton donor/acceptor" evidence="7">
    <location>
        <position position="92"/>
    </location>
</feature>
<dbReference type="AlphaFoldDB" id="A0A974XGU2"/>
<evidence type="ECO:0000256" key="7">
    <source>
        <dbReference type="HAMAP-Rule" id="MF_00114"/>
    </source>
</evidence>